<keyword evidence="5 6" id="KW-0472">Membrane</keyword>
<evidence type="ECO:0000256" key="2">
    <source>
        <dbReference type="ARBA" id="ARBA00006510"/>
    </source>
</evidence>
<feature type="transmembrane region" description="Helical" evidence="6">
    <location>
        <begin position="466"/>
        <end position="486"/>
    </location>
</feature>
<dbReference type="GO" id="GO:0008381">
    <property type="term" value="F:mechanosensitive monoatomic ion channel activity"/>
    <property type="evidence" value="ECO:0007669"/>
    <property type="project" value="TreeGrafter"/>
</dbReference>
<evidence type="ECO:0000256" key="1">
    <source>
        <dbReference type="ARBA" id="ARBA00004141"/>
    </source>
</evidence>
<dbReference type="OrthoDB" id="1936208at2759"/>
<evidence type="ECO:0000259" key="7">
    <source>
        <dbReference type="Pfam" id="PF07810"/>
    </source>
</evidence>
<keyword evidence="4 6" id="KW-1133">Transmembrane helix</keyword>
<dbReference type="InterPro" id="IPR038900">
    <property type="entry name" value="TMC"/>
</dbReference>
<evidence type="ECO:0000256" key="4">
    <source>
        <dbReference type="ARBA" id="ARBA00022989"/>
    </source>
</evidence>
<protein>
    <submittedName>
        <fullName evidence="8">Transmembrane channel-like protein 7</fullName>
    </submittedName>
</protein>
<feature type="transmembrane region" description="Helical" evidence="6">
    <location>
        <begin position="711"/>
        <end position="736"/>
    </location>
</feature>
<dbReference type="GO" id="GO:0005886">
    <property type="term" value="C:plasma membrane"/>
    <property type="evidence" value="ECO:0007669"/>
    <property type="project" value="InterPro"/>
</dbReference>
<keyword evidence="3 6" id="KW-0812">Transmembrane</keyword>
<dbReference type="InterPro" id="IPR012496">
    <property type="entry name" value="TMC_dom"/>
</dbReference>
<reference evidence="8" key="1">
    <citation type="submission" date="2015-06" db="EMBL/GenBank/DDBJ databases">
        <authorList>
            <person name="Hoefler B.C."/>
            <person name="Straight P.D."/>
        </authorList>
    </citation>
    <scope>NUCLEOTIDE SEQUENCE</scope>
</reference>
<dbReference type="PANTHER" id="PTHR23302">
    <property type="entry name" value="TRANSMEMBRANE CHANNEL-RELATED"/>
    <property type="match status" value="1"/>
</dbReference>
<feature type="transmembrane region" description="Helical" evidence="6">
    <location>
        <begin position="506"/>
        <end position="525"/>
    </location>
</feature>
<evidence type="ECO:0000256" key="3">
    <source>
        <dbReference type="ARBA" id="ARBA00022692"/>
    </source>
</evidence>
<dbReference type="AlphaFoldDB" id="A0A0K8VRL6"/>
<accession>A0A0K8VRL6</accession>
<dbReference type="PANTHER" id="PTHR23302:SF24">
    <property type="entry name" value="TMC DOMAIN-CONTAINING PROTEIN"/>
    <property type="match status" value="1"/>
</dbReference>
<comment type="subcellular location">
    <subcellularLocation>
        <location evidence="1">Membrane</location>
        <topology evidence="1">Multi-pass membrane protein</topology>
    </subcellularLocation>
</comment>
<gene>
    <name evidence="8" type="primary">Tmc7_1</name>
    <name evidence="8" type="ORF">c0_g1_i1</name>
</gene>
<feature type="transmembrane region" description="Helical" evidence="6">
    <location>
        <begin position="193"/>
        <end position="211"/>
    </location>
</feature>
<name>A0A0K8VRL6_BACLA</name>
<dbReference type="Pfam" id="PF07810">
    <property type="entry name" value="TMC"/>
    <property type="match status" value="1"/>
</dbReference>
<evidence type="ECO:0000313" key="8">
    <source>
        <dbReference type="EMBL" id="JAI41205.1"/>
    </source>
</evidence>
<comment type="similarity">
    <text evidence="2">Belongs to the TMC family.</text>
</comment>
<proteinExistence type="inferred from homology"/>
<feature type="domain" description="TMC" evidence="7">
    <location>
        <begin position="540"/>
        <end position="649"/>
    </location>
</feature>
<sequence>MSDISKNKQKTKKTNGWEEAGCEFYQENYCADWDGFAKNPVAITTLLPSKQNRLGTSKRNYTQLDRKQKICWQQFPSTTQRNYQQNDGQFSLLPDLSQVINDEEHIWEEMFQIKQLPLAMHQKKEFKLDLQNATKLRLQGFNQLKWKHRKAWHKIALEWTKFSTIIKLWQSSLKDIEGHFGSGVAAYFIFLRWLFYLNCVTFLLIIIFVIIPNIMTYEKYDKCKIPPNLNRSYNCLTQDIDRKTYMDLKSGGSFNLLDIVQGTGALEISLMFYGGYSNNTVGIAFKDTLNSTYNENQDSLYYDLSSAYIFAVLGYFTTTLIFIVKASAREFKDRLINGRWQFYQYCNLAFGGWDFCIHNEKSSVIKHKAVFNEFKSSIHSKRIETERNNRSNDYMLKLIMIRIIINISVVLTLILSAYVIFLLFNMSLNQGHGKFITINYEEVNSFDTVNVERSISLQLLQLFFDFAPYICIVFLNLLLPAFFKYLCSFEKYSPLFVIKISLIRMIFLRLASLFILLSRFYYIVIPNSDTLITKSVPYNCWETFVGQQFYKLVLTDFFSHLFVTFCFNLPRAILAIYFNNNFVKFTCEQEFELSKHALDIVYLQTICWIGSFYMPFLPALIIGIMFLMFYIKKFQCLINSKPTKILYGTSRSNSLFMSVLLISFIVSVIVLTYTFAEVSPSTSCGPFKGLKTVWDAPLSTFMRMPIFVKDFVFFFGTPGFVIPCFFILILLLYYFYAVSDANKNMVEVLKNQLVLEGHDKKFLLTRLLLTHQDTQE</sequence>
<organism evidence="8">
    <name type="scientific">Bactrocera latifrons</name>
    <name type="common">Malaysian fruit fly</name>
    <name type="synonym">Chaetodacus latifrons</name>
    <dbReference type="NCBI Taxonomy" id="174628"/>
    <lineage>
        <taxon>Eukaryota</taxon>
        <taxon>Metazoa</taxon>
        <taxon>Ecdysozoa</taxon>
        <taxon>Arthropoda</taxon>
        <taxon>Hexapoda</taxon>
        <taxon>Insecta</taxon>
        <taxon>Pterygota</taxon>
        <taxon>Neoptera</taxon>
        <taxon>Endopterygota</taxon>
        <taxon>Diptera</taxon>
        <taxon>Brachycera</taxon>
        <taxon>Muscomorpha</taxon>
        <taxon>Tephritoidea</taxon>
        <taxon>Tephritidae</taxon>
        <taxon>Bactrocera</taxon>
        <taxon>Bactrocera</taxon>
    </lineage>
</organism>
<feature type="transmembrane region" description="Helical" evidence="6">
    <location>
        <begin position="399"/>
        <end position="424"/>
    </location>
</feature>
<dbReference type="EMBL" id="GDHF01011109">
    <property type="protein sequence ID" value="JAI41205.1"/>
    <property type="molecule type" value="Transcribed_RNA"/>
</dbReference>
<evidence type="ECO:0000256" key="6">
    <source>
        <dbReference type="SAM" id="Phobius"/>
    </source>
</evidence>
<evidence type="ECO:0000256" key="5">
    <source>
        <dbReference type="ARBA" id="ARBA00023136"/>
    </source>
</evidence>
<feature type="transmembrane region" description="Helical" evidence="6">
    <location>
        <begin position="306"/>
        <end position="324"/>
    </location>
</feature>
<feature type="transmembrane region" description="Helical" evidence="6">
    <location>
        <begin position="612"/>
        <end position="631"/>
    </location>
</feature>
<feature type="transmembrane region" description="Helical" evidence="6">
    <location>
        <begin position="652"/>
        <end position="676"/>
    </location>
</feature>